<keyword evidence="1" id="KW-1133">Transmembrane helix</keyword>
<name>A0A0V1APG5_TRISP</name>
<protein>
    <submittedName>
        <fullName evidence="2">Uncharacterized protein</fullName>
    </submittedName>
</protein>
<keyword evidence="1" id="KW-0472">Membrane</keyword>
<keyword evidence="3" id="KW-1185">Reference proteome</keyword>
<dbReference type="AlphaFoldDB" id="A0A0V1APG5"/>
<gene>
    <name evidence="2" type="ORF">T01_12730</name>
</gene>
<feature type="transmembrane region" description="Helical" evidence="1">
    <location>
        <begin position="89"/>
        <end position="108"/>
    </location>
</feature>
<proteinExistence type="predicted"/>
<dbReference type="Proteomes" id="UP000054776">
    <property type="component" value="Unassembled WGS sequence"/>
</dbReference>
<evidence type="ECO:0000256" key="1">
    <source>
        <dbReference type="SAM" id="Phobius"/>
    </source>
</evidence>
<reference evidence="2 3" key="1">
    <citation type="submission" date="2015-01" db="EMBL/GenBank/DDBJ databases">
        <title>Evolution of Trichinella species and genotypes.</title>
        <authorList>
            <person name="Korhonen P.K."/>
            <person name="Edoardo P."/>
            <person name="Giuseppe L.R."/>
            <person name="Gasser R.B."/>
        </authorList>
    </citation>
    <scope>NUCLEOTIDE SEQUENCE [LARGE SCALE GENOMIC DNA]</scope>
    <source>
        <strain evidence="2">ISS3</strain>
    </source>
</reference>
<evidence type="ECO:0000313" key="2">
    <source>
        <dbReference type="EMBL" id="KRY26490.1"/>
    </source>
</evidence>
<keyword evidence="1" id="KW-0812">Transmembrane</keyword>
<dbReference type="InParanoid" id="A0A0V1APG5"/>
<dbReference type="EMBL" id="JYDH01000412">
    <property type="protein sequence ID" value="KRY26490.1"/>
    <property type="molecule type" value="Genomic_DNA"/>
</dbReference>
<evidence type="ECO:0000313" key="3">
    <source>
        <dbReference type="Proteomes" id="UP000054776"/>
    </source>
</evidence>
<organism evidence="2 3">
    <name type="scientific">Trichinella spiralis</name>
    <name type="common">Trichina worm</name>
    <dbReference type="NCBI Taxonomy" id="6334"/>
    <lineage>
        <taxon>Eukaryota</taxon>
        <taxon>Metazoa</taxon>
        <taxon>Ecdysozoa</taxon>
        <taxon>Nematoda</taxon>
        <taxon>Enoplea</taxon>
        <taxon>Dorylaimia</taxon>
        <taxon>Trichinellida</taxon>
        <taxon>Trichinellidae</taxon>
        <taxon>Trichinella</taxon>
    </lineage>
</organism>
<accession>A0A0V1APG5</accession>
<sequence>MEQRWPHYVVCGCSIRHQGLSILPSDSDQPVASRRVQAFVIPQICEKVQQKEIDPSYKSPEASVPEMKRRQVQCPHSGKRWDGRFQDKFYWSLNSLFYWTFVPLSYWFSFSNS</sequence>
<comment type="caution">
    <text evidence="2">The sequence shown here is derived from an EMBL/GenBank/DDBJ whole genome shotgun (WGS) entry which is preliminary data.</text>
</comment>